<feature type="chain" id="PRO_5030535695" evidence="2">
    <location>
        <begin position="21"/>
        <end position="453"/>
    </location>
</feature>
<comment type="caution">
    <text evidence="3">The sequence shown here is derived from an EMBL/GenBank/DDBJ whole genome shotgun (WGS) entry which is preliminary data.</text>
</comment>
<dbReference type="SMART" id="SM00028">
    <property type="entry name" value="TPR"/>
    <property type="match status" value="8"/>
</dbReference>
<dbReference type="PROSITE" id="PS50005">
    <property type="entry name" value="TPR"/>
    <property type="match status" value="3"/>
</dbReference>
<dbReference type="EMBL" id="JACHVC010000012">
    <property type="protein sequence ID" value="MBC2607013.1"/>
    <property type="molecule type" value="Genomic_DNA"/>
</dbReference>
<dbReference type="Proteomes" id="UP000526501">
    <property type="component" value="Unassembled WGS sequence"/>
</dbReference>
<dbReference type="PANTHER" id="PTHR12558:SF13">
    <property type="entry name" value="CELL DIVISION CYCLE PROTEIN 27 HOMOLOG"/>
    <property type="match status" value="1"/>
</dbReference>
<dbReference type="InterPro" id="IPR019734">
    <property type="entry name" value="TPR_rpt"/>
</dbReference>
<dbReference type="Pfam" id="PF13432">
    <property type="entry name" value="TPR_16"/>
    <property type="match status" value="4"/>
</dbReference>
<organism evidence="3 4">
    <name type="scientific">Pelagicoccus albus</name>
    <dbReference type="NCBI Taxonomy" id="415222"/>
    <lineage>
        <taxon>Bacteria</taxon>
        <taxon>Pseudomonadati</taxon>
        <taxon>Verrucomicrobiota</taxon>
        <taxon>Opitutia</taxon>
        <taxon>Puniceicoccales</taxon>
        <taxon>Pelagicoccaceae</taxon>
        <taxon>Pelagicoccus</taxon>
    </lineage>
</organism>
<keyword evidence="4" id="KW-1185">Reference proteome</keyword>
<name>A0A7X1B7C0_9BACT</name>
<proteinExistence type="predicted"/>
<dbReference type="PANTHER" id="PTHR12558">
    <property type="entry name" value="CELL DIVISION CYCLE 16,23,27"/>
    <property type="match status" value="1"/>
</dbReference>
<keyword evidence="2" id="KW-0732">Signal</keyword>
<sequence length="453" mass="50071">MKYVKTMLSVLALGGTIASAQTYPLSENFWTDEGFQNRVMGSYGVHSELEPKLSEDEGQFFKTLMSILESDLSQGATLLEERIGPDSSAPMDFMLGTIRMQLGEMDRAISAYEDAVRKFPNFMRAYKNLGIAYIQSDRLQEGIDALVKGMELGGADGMSYGLLGYSYLNLGKFSSALNAYNLAIAFQPDSKDWKLGKIRCLIELEDYATASGLVTELIGQEDASHELYLHQANIALAQENLTEAIANLEIARRLNKGSEGSLFLLADIYANRGMYGLALDAYEEALGRTSNKASRFSSLRRAISSFIDNQAWDSALELNELALTELAAAIDDEQKLVLLNLKAEVELGSGNSDDAAATLEEIIEADPMNGRAILLLAKHSWKKSDYEEAAFLFQRAENIDEVAAQAFLQYGQMLVEQKDYAEAAKKLRQSLDMDYQANVADYLRAVEEAAQRS</sequence>
<keyword evidence="1" id="KW-0802">TPR repeat</keyword>
<dbReference type="RefSeq" id="WP_185660878.1">
    <property type="nucleotide sequence ID" value="NZ_CAWPOO010000012.1"/>
</dbReference>
<protein>
    <submittedName>
        <fullName evidence="3">Tetratricopeptide repeat protein</fullName>
    </submittedName>
</protein>
<evidence type="ECO:0000313" key="3">
    <source>
        <dbReference type="EMBL" id="MBC2607013.1"/>
    </source>
</evidence>
<dbReference type="AlphaFoldDB" id="A0A7X1B7C0"/>
<evidence type="ECO:0000256" key="1">
    <source>
        <dbReference type="PROSITE-ProRule" id="PRU00339"/>
    </source>
</evidence>
<dbReference type="SUPFAM" id="SSF48452">
    <property type="entry name" value="TPR-like"/>
    <property type="match status" value="2"/>
</dbReference>
<dbReference type="InterPro" id="IPR011990">
    <property type="entry name" value="TPR-like_helical_dom_sf"/>
</dbReference>
<feature type="repeat" description="TPR" evidence="1">
    <location>
        <begin position="404"/>
        <end position="437"/>
    </location>
</feature>
<accession>A0A7X1B7C0</accession>
<dbReference type="Gene3D" id="1.25.40.10">
    <property type="entry name" value="Tetratricopeptide repeat domain"/>
    <property type="match status" value="2"/>
</dbReference>
<feature type="repeat" description="TPR" evidence="1">
    <location>
        <begin position="89"/>
        <end position="122"/>
    </location>
</feature>
<feature type="repeat" description="TPR" evidence="1">
    <location>
        <begin position="157"/>
        <end position="190"/>
    </location>
</feature>
<feature type="signal peptide" evidence="2">
    <location>
        <begin position="1"/>
        <end position="20"/>
    </location>
</feature>
<evidence type="ECO:0000313" key="4">
    <source>
        <dbReference type="Proteomes" id="UP000526501"/>
    </source>
</evidence>
<evidence type="ECO:0000256" key="2">
    <source>
        <dbReference type="SAM" id="SignalP"/>
    </source>
</evidence>
<reference evidence="3 4" key="1">
    <citation type="submission" date="2020-07" db="EMBL/GenBank/DDBJ databases">
        <authorList>
            <person name="Feng X."/>
        </authorList>
    </citation>
    <scope>NUCLEOTIDE SEQUENCE [LARGE SCALE GENOMIC DNA]</scope>
    <source>
        <strain evidence="3 4">JCM23202</strain>
    </source>
</reference>
<gene>
    <name evidence="3" type="ORF">H5P27_13245</name>
</gene>